<gene>
    <name evidence="1" type="ORF">OVA965_LOCUS25284</name>
    <name evidence="2" type="ORF">TMI583_LOCUS26015</name>
</gene>
<evidence type="ECO:0000313" key="2">
    <source>
        <dbReference type="EMBL" id="CAF4037045.1"/>
    </source>
</evidence>
<proteinExistence type="predicted"/>
<dbReference type="EMBL" id="CAJNOK010015620">
    <property type="protein sequence ID" value="CAF1229003.1"/>
    <property type="molecule type" value="Genomic_DNA"/>
</dbReference>
<sequence>MNANFTWSTTERGEKAILYNNYLYGLRRENQNGSLVYICTFKSCSRTITLKDNEIIKSNGTTDNHDPKLPENVQAVLSGLKRRVLTDINEPIGKIYEEEVKKFRRDNGSAGLIPIYSTWRTTLYNIRKTLLPPTPTLLSSITIPSDMYYNNTQQEFLFCNISTPHKVIAFASEQSLKLLSENSHWNADGTFRTAPSLFTQAYYIFHIYVWDEFSMKAVVYSCCEDKTEEGYRHFKMPWDTFVSMLHT</sequence>
<comment type="caution">
    <text evidence="1">The sequence shown here is derived from an EMBL/GenBank/DDBJ whole genome shotgun (WGS) entry which is preliminary data.</text>
</comment>
<evidence type="ECO:0000313" key="1">
    <source>
        <dbReference type="EMBL" id="CAF1229003.1"/>
    </source>
</evidence>
<dbReference type="AlphaFoldDB" id="A0A8S2ESL5"/>
<organism evidence="1 3">
    <name type="scientific">Didymodactylos carnosus</name>
    <dbReference type="NCBI Taxonomy" id="1234261"/>
    <lineage>
        <taxon>Eukaryota</taxon>
        <taxon>Metazoa</taxon>
        <taxon>Spiralia</taxon>
        <taxon>Gnathifera</taxon>
        <taxon>Rotifera</taxon>
        <taxon>Eurotatoria</taxon>
        <taxon>Bdelloidea</taxon>
        <taxon>Philodinida</taxon>
        <taxon>Philodinidae</taxon>
        <taxon>Didymodactylos</taxon>
    </lineage>
</organism>
<dbReference type="Proteomes" id="UP000682733">
    <property type="component" value="Unassembled WGS sequence"/>
</dbReference>
<evidence type="ECO:0000313" key="3">
    <source>
        <dbReference type="Proteomes" id="UP000677228"/>
    </source>
</evidence>
<dbReference type="Gene3D" id="2.20.25.240">
    <property type="match status" value="1"/>
</dbReference>
<reference evidence="1" key="1">
    <citation type="submission" date="2021-02" db="EMBL/GenBank/DDBJ databases">
        <authorList>
            <person name="Nowell W R."/>
        </authorList>
    </citation>
    <scope>NUCLEOTIDE SEQUENCE</scope>
</reference>
<accession>A0A8S2ESL5</accession>
<name>A0A8S2ESL5_9BILA</name>
<dbReference type="EMBL" id="CAJOBA010037167">
    <property type="protein sequence ID" value="CAF4037045.1"/>
    <property type="molecule type" value="Genomic_DNA"/>
</dbReference>
<dbReference type="Proteomes" id="UP000677228">
    <property type="component" value="Unassembled WGS sequence"/>
</dbReference>
<protein>
    <submittedName>
        <fullName evidence="1">Uncharacterized protein</fullName>
    </submittedName>
</protein>